<dbReference type="AlphaFoldDB" id="A0A645CNN8"/>
<organism evidence="1">
    <name type="scientific">bioreactor metagenome</name>
    <dbReference type="NCBI Taxonomy" id="1076179"/>
    <lineage>
        <taxon>unclassified sequences</taxon>
        <taxon>metagenomes</taxon>
        <taxon>ecological metagenomes</taxon>
    </lineage>
</organism>
<accession>A0A645CNN8</accession>
<comment type="caution">
    <text evidence="1">The sequence shown here is derived from an EMBL/GenBank/DDBJ whole genome shotgun (WGS) entry which is preliminary data.</text>
</comment>
<proteinExistence type="predicted"/>
<evidence type="ECO:0000313" key="1">
    <source>
        <dbReference type="EMBL" id="MPM78509.1"/>
    </source>
</evidence>
<name>A0A645CNN8_9ZZZZ</name>
<evidence type="ECO:0008006" key="2">
    <source>
        <dbReference type="Google" id="ProtNLM"/>
    </source>
</evidence>
<dbReference type="EMBL" id="VSSQ01028693">
    <property type="protein sequence ID" value="MPM78509.1"/>
    <property type="molecule type" value="Genomic_DNA"/>
</dbReference>
<gene>
    <name evidence="1" type="ORF">SDC9_125520</name>
</gene>
<protein>
    <recommendedName>
        <fullName evidence="2">DeoR C-terminal sensor domain-containing protein</fullName>
    </recommendedName>
</protein>
<reference evidence="1" key="1">
    <citation type="submission" date="2019-08" db="EMBL/GenBank/DDBJ databases">
        <authorList>
            <person name="Kucharzyk K."/>
            <person name="Murdoch R.W."/>
            <person name="Higgins S."/>
            <person name="Loffler F."/>
        </authorList>
    </citation>
    <scope>NUCLEOTIDE SEQUENCE</scope>
</reference>
<sequence length="67" mass="7946">MLRQARRRYLVIDHTKLDKINFYRIGGFDLINGLVIDRLEDPDWRRFFREKGISVVEAEERRGAGAP</sequence>